<name>A0A813DSM7_POLGL</name>
<evidence type="ECO:0000256" key="1">
    <source>
        <dbReference type="SAM" id="MobiDB-lite"/>
    </source>
</evidence>
<protein>
    <submittedName>
        <fullName evidence="2">Uncharacterized protein</fullName>
    </submittedName>
</protein>
<accession>A0A813DSM7</accession>
<dbReference type="Proteomes" id="UP000654075">
    <property type="component" value="Unassembled WGS sequence"/>
</dbReference>
<dbReference type="OrthoDB" id="445932at2759"/>
<reference evidence="2" key="1">
    <citation type="submission" date="2021-02" db="EMBL/GenBank/DDBJ databases">
        <authorList>
            <person name="Dougan E. K."/>
            <person name="Rhodes N."/>
            <person name="Thang M."/>
            <person name="Chan C."/>
        </authorList>
    </citation>
    <scope>NUCLEOTIDE SEQUENCE</scope>
</reference>
<evidence type="ECO:0000313" key="2">
    <source>
        <dbReference type="EMBL" id="CAE8590925.1"/>
    </source>
</evidence>
<dbReference type="EMBL" id="CAJNNW010035039">
    <property type="protein sequence ID" value="CAE8725279.1"/>
    <property type="molecule type" value="Genomic_DNA"/>
</dbReference>
<dbReference type="EMBL" id="CAJNNV010004567">
    <property type="protein sequence ID" value="CAE8590925.1"/>
    <property type="molecule type" value="Genomic_DNA"/>
</dbReference>
<dbReference type="Proteomes" id="UP000626109">
    <property type="component" value="Unassembled WGS sequence"/>
</dbReference>
<organism evidence="2 4">
    <name type="scientific">Polarella glacialis</name>
    <name type="common">Dinoflagellate</name>
    <dbReference type="NCBI Taxonomy" id="89957"/>
    <lineage>
        <taxon>Eukaryota</taxon>
        <taxon>Sar</taxon>
        <taxon>Alveolata</taxon>
        <taxon>Dinophyceae</taxon>
        <taxon>Suessiales</taxon>
        <taxon>Suessiaceae</taxon>
        <taxon>Polarella</taxon>
    </lineage>
</organism>
<sequence length="172" mass="19037">VISRRRPEPKKTKEVLDEVTVDLKSAILLKPDARPKWLSKACSMVMQGKASSTDLYDIVSNRKFSGGLQDRIGRKMSAILRDSMTLFSDKQQRFLTSNESPLVVRAPGIDEALADEDDDETAPPIQEAAKPAVSQPMSTRQAEAPVPEPTSNWQPAQDEATILRFKAVDEAE</sequence>
<keyword evidence="4" id="KW-1185">Reference proteome</keyword>
<comment type="caution">
    <text evidence="2">The sequence shown here is derived from an EMBL/GenBank/DDBJ whole genome shotgun (WGS) entry which is preliminary data.</text>
</comment>
<evidence type="ECO:0000313" key="4">
    <source>
        <dbReference type="Proteomes" id="UP000654075"/>
    </source>
</evidence>
<feature type="non-terminal residue" evidence="2">
    <location>
        <position position="172"/>
    </location>
</feature>
<evidence type="ECO:0000313" key="3">
    <source>
        <dbReference type="EMBL" id="CAE8725279.1"/>
    </source>
</evidence>
<proteinExistence type="predicted"/>
<feature type="region of interest" description="Disordered" evidence="1">
    <location>
        <begin position="114"/>
        <end position="159"/>
    </location>
</feature>
<feature type="non-terminal residue" evidence="2">
    <location>
        <position position="1"/>
    </location>
</feature>
<dbReference type="AlphaFoldDB" id="A0A813DSM7"/>
<gene>
    <name evidence="2" type="ORF">PGLA1383_LOCUS9628</name>
    <name evidence="3" type="ORF">PGLA2088_LOCUS44054</name>
</gene>